<dbReference type="AlphaFoldDB" id="A0A2P6RDZ4"/>
<keyword evidence="3" id="KW-1185">Reference proteome</keyword>
<accession>A0A2P6RDZ4</accession>
<evidence type="ECO:0000313" key="2">
    <source>
        <dbReference type="EMBL" id="PRQ44659.1"/>
    </source>
</evidence>
<dbReference type="Proteomes" id="UP000238479">
    <property type="component" value="Chromosome 3"/>
</dbReference>
<reference evidence="2 3" key="1">
    <citation type="journal article" date="2018" name="Nat. Genet.">
        <title>The Rosa genome provides new insights in the design of modern roses.</title>
        <authorList>
            <person name="Bendahmane M."/>
        </authorList>
    </citation>
    <scope>NUCLEOTIDE SEQUENCE [LARGE SCALE GENOMIC DNA]</scope>
    <source>
        <strain evidence="3">cv. Old Blush</strain>
    </source>
</reference>
<proteinExistence type="predicted"/>
<evidence type="ECO:0000256" key="1">
    <source>
        <dbReference type="SAM" id="MobiDB-lite"/>
    </source>
</evidence>
<gene>
    <name evidence="2" type="ORF">RchiOBHm_Chr3g0481651</name>
</gene>
<organism evidence="2 3">
    <name type="scientific">Rosa chinensis</name>
    <name type="common">China rose</name>
    <dbReference type="NCBI Taxonomy" id="74649"/>
    <lineage>
        <taxon>Eukaryota</taxon>
        <taxon>Viridiplantae</taxon>
        <taxon>Streptophyta</taxon>
        <taxon>Embryophyta</taxon>
        <taxon>Tracheophyta</taxon>
        <taxon>Spermatophyta</taxon>
        <taxon>Magnoliopsida</taxon>
        <taxon>eudicotyledons</taxon>
        <taxon>Gunneridae</taxon>
        <taxon>Pentapetalae</taxon>
        <taxon>rosids</taxon>
        <taxon>fabids</taxon>
        <taxon>Rosales</taxon>
        <taxon>Rosaceae</taxon>
        <taxon>Rosoideae</taxon>
        <taxon>Rosoideae incertae sedis</taxon>
        <taxon>Rosa</taxon>
    </lineage>
</organism>
<name>A0A2P6RDZ4_ROSCH</name>
<evidence type="ECO:0000313" key="3">
    <source>
        <dbReference type="Proteomes" id="UP000238479"/>
    </source>
</evidence>
<dbReference type="EMBL" id="PDCK01000041">
    <property type="protein sequence ID" value="PRQ44659.1"/>
    <property type="molecule type" value="Genomic_DNA"/>
</dbReference>
<protein>
    <submittedName>
        <fullName evidence="2">Uncharacterized protein</fullName>
    </submittedName>
</protein>
<comment type="caution">
    <text evidence="2">The sequence shown here is derived from an EMBL/GenBank/DDBJ whole genome shotgun (WGS) entry which is preliminary data.</text>
</comment>
<sequence length="62" mass="6612">MGLLNPFLASAEKPRLDSQKHKIGRSSTKHGADSKQKSVHTVTKTEASVCTVGVLIAIILIV</sequence>
<feature type="region of interest" description="Disordered" evidence="1">
    <location>
        <begin position="1"/>
        <end position="40"/>
    </location>
</feature>
<dbReference type="Gramene" id="PRQ44659">
    <property type="protein sequence ID" value="PRQ44659"/>
    <property type="gene ID" value="RchiOBHm_Chr3g0481651"/>
</dbReference>